<feature type="transmembrane region" description="Helical" evidence="5">
    <location>
        <begin position="23"/>
        <end position="56"/>
    </location>
</feature>
<gene>
    <name evidence="6" type="ORF">Sdiek1_0550</name>
</gene>
<evidence type="ECO:0000313" key="6">
    <source>
        <dbReference type="EMBL" id="ARU47726.1"/>
    </source>
</evidence>
<keyword evidence="4 5" id="KW-0472">Membrane</keyword>
<name>A0A1Y0HJH8_9BACT</name>
<feature type="transmembrane region" description="Helical" evidence="5">
    <location>
        <begin position="210"/>
        <end position="233"/>
    </location>
</feature>
<dbReference type="Pfam" id="PF07264">
    <property type="entry name" value="EI24"/>
    <property type="match status" value="1"/>
</dbReference>
<comment type="subcellular location">
    <subcellularLocation>
        <location evidence="1">Membrane</location>
        <topology evidence="1">Multi-pass membrane protein</topology>
    </subcellularLocation>
</comment>
<feature type="transmembrane region" description="Helical" evidence="5">
    <location>
        <begin position="124"/>
        <end position="142"/>
    </location>
</feature>
<organism evidence="6 7">
    <name type="scientific">Sulfurospirillum diekertiae</name>
    <dbReference type="NCBI Taxonomy" id="1854492"/>
    <lineage>
        <taxon>Bacteria</taxon>
        <taxon>Pseudomonadati</taxon>
        <taxon>Campylobacterota</taxon>
        <taxon>Epsilonproteobacteria</taxon>
        <taxon>Campylobacterales</taxon>
        <taxon>Sulfurospirillaceae</taxon>
        <taxon>Sulfurospirillum</taxon>
    </lineage>
</organism>
<evidence type="ECO:0000256" key="1">
    <source>
        <dbReference type="ARBA" id="ARBA00004141"/>
    </source>
</evidence>
<dbReference type="RefSeq" id="WP_087437788.1">
    <property type="nucleotide sequence ID" value="NZ_CP021416.1"/>
</dbReference>
<dbReference type="EMBL" id="CP021416">
    <property type="protein sequence ID" value="ARU47726.1"/>
    <property type="molecule type" value="Genomic_DNA"/>
</dbReference>
<dbReference type="KEGG" id="suls:Sdiek1_0550"/>
<dbReference type="OrthoDB" id="5339118at2"/>
<keyword evidence="7" id="KW-1185">Reference proteome</keyword>
<sequence length="249" mass="28431">MIQQTPKTNIFTLALGDTFSPRVLLVSLLSFIFTLFVFIGAIWLIFGGVGALSAWIAQSLQSFEGSVEQSWFLSMISLLFITKTIVAILFFFTSAMVVYYLFLMVYSVIVGLFASYFIKEIGTLYYPSVAFRGIGLLSYVWIVLKTLLWTTLMFLLLSPLIFIPLFNFVLLVPVFYLFHKLLVLDVASMINSKEEYLSLKKLYAGQMRGISLICFALTVIPFLGVVIYPYYVIVMSHFLFRKTEDFRAL</sequence>
<dbReference type="Proteomes" id="UP000196005">
    <property type="component" value="Chromosome"/>
</dbReference>
<evidence type="ECO:0000256" key="3">
    <source>
        <dbReference type="ARBA" id="ARBA00022989"/>
    </source>
</evidence>
<reference evidence="7" key="1">
    <citation type="submission" date="2017-05" db="EMBL/GenBank/DDBJ databases">
        <title>Dechlorination kinetics govern the competition between two new strains of the genus Sulfurospirillum.</title>
        <authorList>
            <person name="Buttet G.F."/>
            <person name="Murray A.M."/>
            <person name="Goris T."/>
            <person name="Burion M."/>
            <person name="Lin B."/>
            <person name="Rolle M."/>
            <person name="Maillard J."/>
        </authorList>
    </citation>
    <scope>NUCLEOTIDE SEQUENCE [LARGE SCALE GENOMIC DNA]</scope>
    <source>
        <strain evidence="7">SL2-1</strain>
    </source>
</reference>
<accession>A0A1Y0HJH8</accession>
<evidence type="ECO:0000256" key="5">
    <source>
        <dbReference type="SAM" id="Phobius"/>
    </source>
</evidence>
<dbReference type="InterPro" id="IPR059112">
    <property type="entry name" value="CysZ/EI24"/>
</dbReference>
<feature type="transmembrane region" description="Helical" evidence="5">
    <location>
        <begin position="99"/>
        <end position="118"/>
    </location>
</feature>
<evidence type="ECO:0000313" key="7">
    <source>
        <dbReference type="Proteomes" id="UP000196005"/>
    </source>
</evidence>
<feature type="transmembrane region" description="Helical" evidence="5">
    <location>
        <begin position="71"/>
        <end position="92"/>
    </location>
</feature>
<keyword evidence="2 5" id="KW-0812">Transmembrane</keyword>
<proteinExistence type="predicted"/>
<dbReference type="AlphaFoldDB" id="A0A1Y0HJH8"/>
<feature type="transmembrane region" description="Helical" evidence="5">
    <location>
        <begin position="154"/>
        <end position="178"/>
    </location>
</feature>
<evidence type="ECO:0000256" key="4">
    <source>
        <dbReference type="ARBA" id="ARBA00023136"/>
    </source>
</evidence>
<keyword evidence="3 5" id="KW-1133">Transmembrane helix</keyword>
<evidence type="ECO:0000256" key="2">
    <source>
        <dbReference type="ARBA" id="ARBA00022692"/>
    </source>
</evidence>
<protein>
    <submittedName>
        <fullName evidence="6">Uncharacterized protein</fullName>
    </submittedName>
</protein>